<name>A0A8S9IJT5_BRACR</name>
<proteinExistence type="predicted"/>
<sequence length="201" mass="22585">MDLIISALTSKIEAIQGELVKIQSYISRRPEASASIDRRNKKLTDILRHTSVDGATNRGRLVPKVTSNISDTHYQGEKISADTYATLRRHEFNLESLGDRLQKIENTTTTIKEKWRRGDEAMLDFTGEFEFGCQDRLCLLESSNSEATVFSLAFNTTPISTSRDLFQTEPPSIQFPVPVPTPKTDLVQRCKCNQCLISSLA</sequence>
<dbReference type="EMBL" id="QGKW02001911">
    <property type="protein sequence ID" value="KAF2569337.1"/>
    <property type="molecule type" value="Genomic_DNA"/>
</dbReference>
<gene>
    <name evidence="1" type="ORF">F2Q68_00025655</name>
</gene>
<dbReference type="Proteomes" id="UP000712281">
    <property type="component" value="Unassembled WGS sequence"/>
</dbReference>
<evidence type="ECO:0000313" key="1">
    <source>
        <dbReference type="EMBL" id="KAF2569337.1"/>
    </source>
</evidence>
<protein>
    <submittedName>
        <fullName evidence="1">Uncharacterized protein</fullName>
    </submittedName>
</protein>
<evidence type="ECO:0000313" key="2">
    <source>
        <dbReference type="Proteomes" id="UP000712281"/>
    </source>
</evidence>
<dbReference type="AlphaFoldDB" id="A0A8S9IJT5"/>
<accession>A0A8S9IJT5</accession>
<comment type="caution">
    <text evidence="1">The sequence shown here is derived from an EMBL/GenBank/DDBJ whole genome shotgun (WGS) entry which is preliminary data.</text>
</comment>
<organism evidence="1 2">
    <name type="scientific">Brassica cretica</name>
    <name type="common">Mustard</name>
    <dbReference type="NCBI Taxonomy" id="69181"/>
    <lineage>
        <taxon>Eukaryota</taxon>
        <taxon>Viridiplantae</taxon>
        <taxon>Streptophyta</taxon>
        <taxon>Embryophyta</taxon>
        <taxon>Tracheophyta</taxon>
        <taxon>Spermatophyta</taxon>
        <taxon>Magnoliopsida</taxon>
        <taxon>eudicotyledons</taxon>
        <taxon>Gunneridae</taxon>
        <taxon>Pentapetalae</taxon>
        <taxon>rosids</taxon>
        <taxon>malvids</taxon>
        <taxon>Brassicales</taxon>
        <taxon>Brassicaceae</taxon>
        <taxon>Brassiceae</taxon>
        <taxon>Brassica</taxon>
    </lineage>
</organism>
<reference evidence="1" key="1">
    <citation type="submission" date="2019-12" db="EMBL/GenBank/DDBJ databases">
        <title>Genome sequencing and annotation of Brassica cretica.</title>
        <authorList>
            <person name="Studholme D.J."/>
            <person name="Sarris P.F."/>
        </authorList>
    </citation>
    <scope>NUCLEOTIDE SEQUENCE</scope>
    <source>
        <strain evidence="1">PFS-001/15</strain>
        <tissue evidence="1">Leaf</tissue>
    </source>
</reference>